<evidence type="ECO:0000259" key="9">
    <source>
        <dbReference type="Pfam" id="PF03177"/>
    </source>
</evidence>
<keyword evidence="5" id="KW-0653">Protein transport</keyword>
<reference evidence="11" key="1">
    <citation type="journal article" date="2020" name="Stud. Mycol.">
        <title>101 Dothideomycetes genomes: a test case for predicting lifestyles and emergence of pathogens.</title>
        <authorList>
            <person name="Haridas S."/>
            <person name="Albert R."/>
            <person name="Binder M."/>
            <person name="Bloem J."/>
            <person name="Labutti K."/>
            <person name="Salamov A."/>
            <person name="Andreopoulos B."/>
            <person name="Baker S."/>
            <person name="Barry K."/>
            <person name="Bills G."/>
            <person name="Bluhm B."/>
            <person name="Cannon C."/>
            <person name="Castanera R."/>
            <person name="Culley D."/>
            <person name="Daum C."/>
            <person name="Ezra D."/>
            <person name="Gonzalez J."/>
            <person name="Henrissat B."/>
            <person name="Kuo A."/>
            <person name="Liang C."/>
            <person name="Lipzen A."/>
            <person name="Lutzoni F."/>
            <person name="Magnuson J."/>
            <person name="Mondo S."/>
            <person name="Nolan M."/>
            <person name="Ohm R."/>
            <person name="Pangilinan J."/>
            <person name="Park H.-J."/>
            <person name="Ramirez L."/>
            <person name="Alfaro M."/>
            <person name="Sun H."/>
            <person name="Tritt A."/>
            <person name="Yoshinaga Y."/>
            <person name="Zwiers L.-H."/>
            <person name="Turgeon B."/>
            <person name="Goodwin S."/>
            <person name="Spatafora J."/>
            <person name="Crous P."/>
            <person name="Grigoriev I."/>
        </authorList>
    </citation>
    <scope>NUCLEOTIDE SEQUENCE</scope>
    <source>
        <strain evidence="11">CBS 473.64</strain>
    </source>
</reference>
<feature type="compositionally biased region" description="Low complexity" evidence="8">
    <location>
        <begin position="1"/>
        <end position="17"/>
    </location>
</feature>
<feature type="domain" description="Nucleoporin Nup133/Nup155-like C-terminal" evidence="9">
    <location>
        <begin position="624"/>
        <end position="1284"/>
    </location>
</feature>
<proteinExistence type="inferred from homology"/>
<sequence length="1358" mass="152082">MFSVEGSSGSARGSLRNNSRRRPRNSDGLQQGRRKRSKLNDNTFKTVPDSHANGNGSLVMSGHATGGVDNNLVLDIPVREKPDHLKRAFHDDAAVYLCRNNYYSVKKLPSFPAQLATGYAPYRASALSSAGLALALTTDTALLWDYNNNSGSSKVLALPLPPTLKGADPLPLGAIVRNGPANDFGVVAVAPATGKIVFWESVDSAEARGHFVQRHQGVEGTIKLYSGERITEIIDIEHAGYILILSSGRLAQMTLRDSQGRPNIVTTVMSTPNGSGGSFFSFKGLLGGGIRKTIAAVQARPSESKGQMEVITATKNGAFQLWDLSWSGQQIFKREFDAHRDVLTAVQQGVAPETRGQQEARILDFAIIDQQQTARDLSLLALVSLSGRGMMDYFLLELDLSDSGVTVSRSIPLRIFHQNELPKEPTGTLLLPSPGHTAFVQFPTAVVIASLAQPEEGPEAQLAMDSGSSLLPFQDCVYFGESANVRIAGNALEHSNRKDKQPSFLLFVENYGTLQISATPIKKSGAQNKVTPHQKIAEATFYSTIPGTILDFSTKSRYDFVQSEIESAALSISAGLLSADFENMGPKTHSIEELLRKRAFALFTLNAHLQTEYDTLSFAVRWKLLWHAEKITAAIELWKWYQAKLRDQKLHPEAYPEEVIMNDLVKALADKFKTAPNEKERDRVRQFFLNDLDNIGILVPWTWGHLRIFYIDNGSKDGPSIMQRLSEANDVLLVTLETAYSFRQMNAEKYGIDPTSVEDGMLKAGMGHDTVPYFWTSTHNIVSSIRSLVDVGRNLAEENYERGVQEDLAKKIGKDNARLVHMGCQTHIERSRWAIEQRDEKIREMGRNLRQEWDINVRPAQIYGLMNIGLATEGMKLAEKYRDMPTLVNLIWDETDWLESSKESSQSKIEQAEIGVKLTRIKDRIKRYFQEYGSEFAEAYFNKHISENRSRQLFETEGLYDPKMLTHFLLSESSRSKLYWIERVEQDDFTSAGLALAKAAARHETNSWCKQVELSIAKLALMSNDQAEPEGGAVERPVKEVTNRKVLGVTRKVHTLLDVAKIRDLLCERLLPTVTKALDMDAAVDLLVEEYGQERLKDRPALQALLKQGIHDCVNHRVLDSAIMIDILTLMRSRENGDAADALSTNEFVYALRTLALGWDNIQRTTRVGLKGIIWKRLFIQDDWAEINSNYQFSDENLNEDLLRTNLGWAIKEALKMAEHDPRLKNENIWISEWDDLQDRGCTDGDLCLRFSSDDIRDRIIAENKLDQKIYEDYKDKHNLKEWMMACLRAARWSRMQSMAAEEGQGQEVEVIPNGVVDEHQEVKMIANGGAVGGADEIRQSVEVPPEQLGGDVEMADS</sequence>
<dbReference type="InterPro" id="IPR015943">
    <property type="entry name" value="WD40/YVTN_repeat-like_dom_sf"/>
</dbReference>
<organism evidence="11 12">
    <name type="scientific">Massarina eburnea CBS 473.64</name>
    <dbReference type="NCBI Taxonomy" id="1395130"/>
    <lineage>
        <taxon>Eukaryota</taxon>
        <taxon>Fungi</taxon>
        <taxon>Dikarya</taxon>
        <taxon>Ascomycota</taxon>
        <taxon>Pezizomycotina</taxon>
        <taxon>Dothideomycetes</taxon>
        <taxon>Pleosporomycetidae</taxon>
        <taxon>Pleosporales</taxon>
        <taxon>Massarineae</taxon>
        <taxon>Massarinaceae</taxon>
        <taxon>Massarina</taxon>
    </lineage>
</organism>
<dbReference type="PANTHER" id="PTHR13405">
    <property type="entry name" value="NUCLEAR PORE COMPLEX PROTEIN NUP133"/>
    <property type="match status" value="1"/>
</dbReference>
<dbReference type="GO" id="GO:0000972">
    <property type="term" value="P:transcription-dependent tethering of RNA polymerase II gene DNA at nuclear periphery"/>
    <property type="evidence" value="ECO:0007669"/>
    <property type="project" value="TreeGrafter"/>
</dbReference>
<name>A0A6A6S592_9PLEO</name>
<keyword evidence="12" id="KW-1185">Reference proteome</keyword>
<feature type="region of interest" description="Disordered" evidence="8">
    <location>
        <begin position="1"/>
        <end position="62"/>
    </location>
</feature>
<evidence type="ECO:0000313" key="12">
    <source>
        <dbReference type="Proteomes" id="UP000799753"/>
    </source>
</evidence>
<evidence type="ECO:0000256" key="1">
    <source>
        <dbReference type="ARBA" id="ARBA00004259"/>
    </source>
</evidence>
<evidence type="ECO:0000256" key="2">
    <source>
        <dbReference type="ARBA" id="ARBA00005569"/>
    </source>
</evidence>
<comment type="subcellular location">
    <subcellularLocation>
        <location evidence="1">Nucleus envelope</location>
    </subcellularLocation>
</comment>
<gene>
    <name evidence="11" type="ORF">P280DRAFT_423099</name>
</gene>
<evidence type="ECO:0008006" key="13">
    <source>
        <dbReference type="Google" id="ProtNLM"/>
    </source>
</evidence>
<accession>A0A6A6S592</accession>
<evidence type="ECO:0000256" key="6">
    <source>
        <dbReference type="ARBA" id="ARBA00023010"/>
    </source>
</evidence>
<dbReference type="GO" id="GO:0016973">
    <property type="term" value="P:poly(A)+ mRNA export from nucleus"/>
    <property type="evidence" value="ECO:0007669"/>
    <property type="project" value="TreeGrafter"/>
</dbReference>
<keyword evidence="6" id="KW-0811">Translocation</keyword>
<dbReference type="OrthoDB" id="103454at2759"/>
<keyword evidence="3" id="KW-0813">Transport</keyword>
<dbReference type="InterPro" id="IPR007187">
    <property type="entry name" value="Nucleoporin_Nup133/Nup155_C"/>
</dbReference>
<evidence type="ECO:0000256" key="3">
    <source>
        <dbReference type="ARBA" id="ARBA00022448"/>
    </source>
</evidence>
<dbReference type="EMBL" id="MU006781">
    <property type="protein sequence ID" value="KAF2642437.1"/>
    <property type="molecule type" value="Genomic_DNA"/>
</dbReference>
<dbReference type="SUPFAM" id="SSF117289">
    <property type="entry name" value="Nucleoporin domain"/>
    <property type="match status" value="1"/>
</dbReference>
<dbReference type="Proteomes" id="UP000799753">
    <property type="component" value="Unassembled WGS sequence"/>
</dbReference>
<dbReference type="Pfam" id="PF08801">
    <property type="entry name" value="Nucleoporin_N"/>
    <property type="match status" value="1"/>
</dbReference>
<comment type="similarity">
    <text evidence="2">Belongs to the nucleoporin Nup133 family.</text>
</comment>
<dbReference type="GO" id="GO:0006606">
    <property type="term" value="P:protein import into nucleus"/>
    <property type="evidence" value="ECO:0007669"/>
    <property type="project" value="TreeGrafter"/>
</dbReference>
<dbReference type="Gene3D" id="1.20.58.1380">
    <property type="match status" value="1"/>
</dbReference>
<dbReference type="PANTHER" id="PTHR13405:SF11">
    <property type="entry name" value="NUCLEAR PORE COMPLEX PROTEIN NUP133"/>
    <property type="match status" value="1"/>
</dbReference>
<evidence type="ECO:0000256" key="5">
    <source>
        <dbReference type="ARBA" id="ARBA00022927"/>
    </source>
</evidence>
<evidence type="ECO:0000256" key="7">
    <source>
        <dbReference type="ARBA" id="ARBA00023242"/>
    </source>
</evidence>
<dbReference type="InterPro" id="IPR014908">
    <property type="entry name" value="Nucleoporin_Nup133/Nup155_N"/>
</dbReference>
<dbReference type="InterPro" id="IPR037624">
    <property type="entry name" value="Nup133-like"/>
</dbReference>
<protein>
    <recommendedName>
        <fullName evidence="13">Nucleoporin Nup133/Nup155-like C-terminal domain-containing protein</fullName>
    </recommendedName>
</protein>
<keyword evidence="7" id="KW-0539">Nucleus</keyword>
<feature type="region of interest" description="Disordered" evidence="8">
    <location>
        <begin position="1336"/>
        <end position="1358"/>
    </location>
</feature>
<evidence type="ECO:0000256" key="8">
    <source>
        <dbReference type="SAM" id="MobiDB-lite"/>
    </source>
</evidence>
<keyword evidence="4" id="KW-0509">mRNA transport</keyword>
<dbReference type="Pfam" id="PF03177">
    <property type="entry name" value="Nucleoporin_C"/>
    <property type="match status" value="1"/>
</dbReference>
<evidence type="ECO:0000259" key="10">
    <source>
        <dbReference type="Pfam" id="PF08801"/>
    </source>
</evidence>
<dbReference type="GO" id="GO:0017056">
    <property type="term" value="F:structural constituent of nuclear pore"/>
    <property type="evidence" value="ECO:0007669"/>
    <property type="project" value="InterPro"/>
</dbReference>
<dbReference type="GO" id="GO:0031080">
    <property type="term" value="C:nuclear pore outer ring"/>
    <property type="evidence" value="ECO:0007669"/>
    <property type="project" value="TreeGrafter"/>
</dbReference>
<feature type="domain" description="Nucleoporin Nup133/Nup155-like N-terminal" evidence="10">
    <location>
        <begin position="99"/>
        <end position="514"/>
    </location>
</feature>
<evidence type="ECO:0000313" key="11">
    <source>
        <dbReference type="EMBL" id="KAF2642437.1"/>
    </source>
</evidence>
<dbReference type="Gene3D" id="2.130.10.10">
    <property type="entry name" value="YVTN repeat-like/Quinoprotein amine dehydrogenase"/>
    <property type="match status" value="1"/>
</dbReference>
<evidence type="ECO:0000256" key="4">
    <source>
        <dbReference type="ARBA" id="ARBA00022816"/>
    </source>
</evidence>